<feature type="region of interest" description="Disordered" evidence="6">
    <location>
        <begin position="401"/>
        <end position="459"/>
    </location>
</feature>
<dbReference type="GO" id="GO:0004888">
    <property type="term" value="F:transmembrane signaling receptor activity"/>
    <property type="evidence" value="ECO:0007669"/>
    <property type="project" value="TreeGrafter"/>
</dbReference>
<evidence type="ECO:0000259" key="9">
    <source>
        <dbReference type="PROSITE" id="PS50885"/>
    </source>
</evidence>
<gene>
    <name evidence="10" type="ORF">ROR02_00160</name>
</gene>
<comment type="subcellular location">
    <subcellularLocation>
        <location evidence="1">Membrane</location>
    </subcellularLocation>
</comment>
<dbReference type="AlphaFoldDB" id="A0A512H355"/>
<accession>A0A512H355</accession>
<dbReference type="GO" id="GO:0005886">
    <property type="term" value="C:plasma membrane"/>
    <property type="evidence" value="ECO:0007669"/>
    <property type="project" value="TreeGrafter"/>
</dbReference>
<feature type="domain" description="HAMP" evidence="9">
    <location>
        <begin position="335"/>
        <end position="387"/>
    </location>
</feature>
<evidence type="ECO:0000256" key="6">
    <source>
        <dbReference type="SAM" id="MobiDB-lite"/>
    </source>
</evidence>
<dbReference type="SUPFAM" id="SSF58104">
    <property type="entry name" value="Methyl-accepting chemotaxis protein (MCP) signaling domain"/>
    <property type="match status" value="1"/>
</dbReference>
<dbReference type="InterPro" id="IPR051310">
    <property type="entry name" value="MCP_chemotaxis"/>
</dbReference>
<dbReference type="PANTHER" id="PTHR43531:SF11">
    <property type="entry name" value="METHYL-ACCEPTING CHEMOTAXIS PROTEIN 3"/>
    <property type="match status" value="1"/>
</dbReference>
<feature type="compositionally biased region" description="Low complexity" evidence="6">
    <location>
        <begin position="418"/>
        <end position="433"/>
    </location>
</feature>
<evidence type="ECO:0000259" key="8">
    <source>
        <dbReference type="PROSITE" id="PS50111"/>
    </source>
</evidence>
<keyword evidence="4" id="KW-0807">Transducer</keyword>
<evidence type="ECO:0008006" key="12">
    <source>
        <dbReference type="Google" id="ProtNLM"/>
    </source>
</evidence>
<evidence type="ECO:0000256" key="2">
    <source>
        <dbReference type="ARBA" id="ARBA00022500"/>
    </source>
</evidence>
<evidence type="ECO:0000256" key="7">
    <source>
        <dbReference type="SAM" id="Phobius"/>
    </source>
</evidence>
<dbReference type="CDD" id="cd06225">
    <property type="entry name" value="HAMP"/>
    <property type="match status" value="1"/>
</dbReference>
<dbReference type="InterPro" id="IPR004089">
    <property type="entry name" value="MCPsignal_dom"/>
</dbReference>
<dbReference type="Pfam" id="PF00015">
    <property type="entry name" value="MCPsignal"/>
    <property type="match status" value="1"/>
</dbReference>
<evidence type="ECO:0000313" key="11">
    <source>
        <dbReference type="Proteomes" id="UP000321567"/>
    </source>
</evidence>
<organism evidence="10 11">
    <name type="scientific">Pararhodospirillum oryzae</name>
    <dbReference type="NCBI Taxonomy" id="478448"/>
    <lineage>
        <taxon>Bacteria</taxon>
        <taxon>Pseudomonadati</taxon>
        <taxon>Pseudomonadota</taxon>
        <taxon>Alphaproteobacteria</taxon>
        <taxon>Rhodospirillales</taxon>
        <taxon>Rhodospirillaceae</taxon>
        <taxon>Pararhodospirillum</taxon>
    </lineage>
</organism>
<reference evidence="10 11" key="1">
    <citation type="submission" date="2019-07" db="EMBL/GenBank/DDBJ databases">
        <title>Whole genome shotgun sequence of Rhodospirillum oryzae NBRC 107573.</title>
        <authorList>
            <person name="Hosoyama A."/>
            <person name="Uohara A."/>
            <person name="Ohji S."/>
            <person name="Ichikawa N."/>
        </authorList>
    </citation>
    <scope>NUCLEOTIDE SEQUENCE [LARGE SCALE GENOMIC DNA]</scope>
    <source>
        <strain evidence="10 11">NBRC 107573</strain>
    </source>
</reference>
<dbReference type="Pfam" id="PF00672">
    <property type="entry name" value="HAMP"/>
    <property type="match status" value="1"/>
</dbReference>
<keyword evidence="11" id="KW-1185">Reference proteome</keyword>
<evidence type="ECO:0000256" key="4">
    <source>
        <dbReference type="PROSITE-ProRule" id="PRU00284"/>
    </source>
</evidence>
<dbReference type="EMBL" id="BJZO01000001">
    <property type="protein sequence ID" value="GEO79885.1"/>
    <property type="molecule type" value="Genomic_DNA"/>
</dbReference>
<dbReference type="PROSITE" id="PS50885">
    <property type="entry name" value="HAMP"/>
    <property type="match status" value="1"/>
</dbReference>
<sequence length="685" mass="73295">MRFTIKAKLAISFAIVIILAGASSLLGIRAMQKMHDGTVFIVENAARKASLTMEARESFLEFSRAVRTALIAEDEAQVQRQRNLAAEKIHATETSLEAIRPLLITEEGREQLQNITDLLEQSGDLTKRVMDLLSQDTIAHALQMIEGKGRDLSQQIEGTLEGLVQRSDSLGNTRTALAALRVQGLFRLLEKQERVLLMNKDEKALAALNDEAEKTLSSLMAAVSGLEEALSGQASNDMRILSSTVSAYADLSRQARALALQSTRHKAITLLATEGAQINQKIETPIQSLVQAAKTQMAEEAQANEQSYKSISTVMLVILVASVLISITVALLIAISISRGLTKVVGLAHVVSNGDLTQNVSVSANDEIKDLVTSLNTMTTTLRSIVGEALGAARQVSAGSQQLSSTAEEMAQGATEQASAAEEASSSMEEMAATIKQSAENASETEKIARQSASDAETSGQAVSKAVEAMRTIAEKIIIVQEIARQTDLLALNAAIEAARAGEHGKGFAVVASEVRKLAERSQAAASEIMVLSSDTLSISAEAGQMLTKLVPDIRRTAELVEEISAAVREQNTGAAQINTAIRQLDQVTQQNASASEQMSATSEELAAQAEQLDGTMSFFKIGGEEVKSSSSFHASPSRGTQAHPSLPVKRLNKPHSQEKSASLSKGISLTLDEGDKEDEQYQRY</sequence>
<keyword evidence="2" id="KW-0145">Chemotaxis</keyword>
<evidence type="ECO:0000256" key="1">
    <source>
        <dbReference type="ARBA" id="ARBA00004370"/>
    </source>
</evidence>
<feature type="compositionally biased region" description="Polar residues" evidence="6">
    <location>
        <begin position="629"/>
        <end position="644"/>
    </location>
</feature>
<keyword evidence="7" id="KW-0812">Transmembrane</keyword>
<dbReference type="Pfam" id="PF12729">
    <property type="entry name" value="4HB_MCP_1"/>
    <property type="match status" value="1"/>
</dbReference>
<dbReference type="GO" id="GO:0007165">
    <property type="term" value="P:signal transduction"/>
    <property type="evidence" value="ECO:0007669"/>
    <property type="project" value="UniProtKB-KW"/>
</dbReference>
<evidence type="ECO:0000256" key="3">
    <source>
        <dbReference type="ARBA" id="ARBA00029447"/>
    </source>
</evidence>
<comment type="caution">
    <text evidence="10">The sequence shown here is derived from an EMBL/GenBank/DDBJ whole genome shotgun (WGS) entry which is preliminary data.</text>
</comment>
<evidence type="ECO:0000313" key="10">
    <source>
        <dbReference type="EMBL" id="GEO79885.1"/>
    </source>
</evidence>
<proteinExistence type="inferred from homology"/>
<dbReference type="Gene3D" id="1.10.287.950">
    <property type="entry name" value="Methyl-accepting chemotaxis protein"/>
    <property type="match status" value="1"/>
</dbReference>
<name>A0A512H355_9PROT</name>
<keyword evidence="7" id="KW-1133">Transmembrane helix</keyword>
<dbReference type="SMART" id="SM00304">
    <property type="entry name" value="HAMP"/>
    <property type="match status" value="2"/>
</dbReference>
<dbReference type="PROSITE" id="PS50111">
    <property type="entry name" value="CHEMOTAXIS_TRANSDUC_2"/>
    <property type="match status" value="1"/>
</dbReference>
<evidence type="ECO:0000256" key="5">
    <source>
        <dbReference type="SAM" id="Coils"/>
    </source>
</evidence>
<dbReference type="FunFam" id="1.10.287.950:FF:000001">
    <property type="entry name" value="Methyl-accepting chemotaxis sensory transducer"/>
    <property type="match status" value="1"/>
</dbReference>
<feature type="coiled-coil region" evidence="5">
    <location>
        <begin position="578"/>
        <end position="605"/>
    </location>
</feature>
<dbReference type="SMART" id="SM00283">
    <property type="entry name" value="MA"/>
    <property type="match status" value="1"/>
</dbReference>
<protein>
    <recommendedName>
        <fullName evidence="12">Methyl-accepting chemotaxis protein</fullName>
    </recommendedName>
</protein>
<dbReference type="OrthoDB" id="9814362at2"/>
<dbReference type="GO" id="GO:0006935">
    <property type="term" value="P:chemotaxis"/>
    <property type="evidence" value="ECO:0007669"/>
    <property type="project" value="UniProtKB-KW"/>
</dbReference>
<keyword evidence="5" id="KW-0175">Coiled coil</keyword>
<comment type="similarity">
    <text evidence="3">Belongs to the methyl-accepting chemotaxis (MCP) protein family.</text>
</comment>
<dbReference type="Proteomes" id="UP000321567">
    <property type="component" value="Unassembled WGS sequence"/>
</dbReference>
<feature type="domain" description="Methyl-accepting transducer" evidence="8">
    <location>
        <begin position="392"/>
        <end position="607"/>
    </location>
</feature>
<feature type="transmembrane region" description="Helical" evidence="7">
    <location>
        <begin position="314"/>
        <end position="335"/>
    </location>
</feature>
<dbReference type="InterPro" id="IPR003660">
    <property type="entry name" value="HAMP_dom"/>
</dbReference>
<dbReference type="PANTHER" id="PTHR43531">
    <property type="entry name" value="PROTEIN ICFG"/>
    <property type="match status" value="1"/>
</dbReference>
<feature type="region of interest" description="Disordered" evidence="6">
    <location>
        <begin position="629"/>
        <end position="685"/>
    </location>
</feature>
<dbReference type="InterPro" id="IPR024478">
    <property type="entry name" value="HlyB_4HB_MCP"/>
</dbReference>
<keyword evidence="7" id="KW-0472">Membrane</keyword>